<protein>
    <submittedName>
        <fullName evidence="1">Uncharacterized protein</fullName>
    </submittedName>
</protein>
<accession>A0A6C0LJH5</accession>
<proteinExistence type="predicted"/>
<dbReference type="EMBL" id="MN740511">
    <property type="protein sequence ID" value="QHU30667.1"/>
    <property type="molecule type" value="Genomic_DNA"/>
</dbReference>
<name>A0A6C0LJH5_9ZZZZ</name>
<sequence length="72" mass="8356">MDVILVCDLSPINIKWLEDIHNLIDSYSKIKLTIDYASNKLLVNIKNSLDETMYIKKCSCNRIPMIIKKLNT</sequence>
<evidence type="ECO:0000313" key="1">
    <source>
        <dbReference type="EMBL" id="QHU30667.1"/>
    </source>
</evidence>
<dbReference type="AlphaFoldDB" id="A0A6C0LJH5"/>
<reference evidence="1" key="1">
    <citation type="journal article" date="2020" name="Nature">
        <title>Giant virus diversity and host interactions through global metagenomics.</title>
        <authorList>
            <person name="Schulz F."/>
            <person name="Roux S."/>
            <person name="Paez-Espino D."/>
            <person name="Jungbluth S."/>
            <person name="Walsh D.A."/>
            <person name="Denef V.J."/>
            <person name="McMahon K.D."/>
            <person name="Konstantinidis K.T."/>
            <person name="Eloe-Fadrosh E.A."/>
            <person name="Kyrpides N.C."/>
            <person name="Woyke T."/>
        </authorList>
    </citation>
    <scope>NUCLEOTIDE SEQUENCE</scope>
    <source>
        <strain evidence="1">GVMAG-M-3300027833-19</strain>
    </source>
</reference>
<organism evidence="1">
    <name type="scientific">viral metagenome</name>
    <dbReference type="NCBI Taxonomy" id="1070528"/>
    <lineage>
        <taxon>unclassified sequences</taxon>
        <taxon>metagenomes</taxon>
        <taxon>organismal metagenomes</taxon>
    </lineage>
</organism>